<reference evidence="1 2" key="2">
    <citation type="submission" date="2024-09" db="EMBL/GenBank/DDBJ databases">
        <title>Draft genome sequence of Candidatus Magnetaquicoccaceae bacterium FCR-1.</title>
        <authorList>
            <person name="Shimoshige H."/>
            <person name="Shimamura S."/>
            <person name="Taoka A."/>
            <person name="Kobayashi H."/>
            <person name="Maekawa T."/>
        </authorList>
    </citation>
    <scope>NUCLEOTIDE SEQUENCE [LARGE SCALE GENOMIC DNA]</scope>
    <source>
        <strain evidence="1 2">FCR-1</strain>
    </source>
</reference>
<dbReference type="Proteomes" id="UP001628193">
    <property type="component" value="Unassembled WGS sequence"/>
</dbReference>
<accession>A0ABQ0CCU0</accession>
<protein>
    <submittedName>
        <fullName evidence="1">Uncharacterized protein</fullName>
    </submittedName>
</protein>
<dbReference type="RefSeq" id="WP_420906434.1">
    <property type="nucleotide sequence ID" value="NZ_BAAFGK010000005.1"/>
</dbReference>
<keyword evidence="2" id="KW-1185">Reference proteome</keyword>
<evidence type="ECO:0000313" key="1">
    <source>
        <dbReference type="EMBL" id="GAB0058711.1"/>
    </source>
</evidence>
<organism evidence="1 2">
    <name type="scientific">Candidatus Magnetaquiglobus chichijimensis</name>
    <dbReference type="NCBI Taxonomy" id="3141448"/>
    <lineage>
        <taxon>Bacteria</taxon>
        <taxon>Pseudomonadati</taxon>
        <taxon>Pseudomonadota</taxon>
        <taxon>Magnetococcia</taxon>
        <taxon>Magnetococcales</taxon>
        <taxon>Candidatus Magnetaquicoccaceae</taxon>
        <taxon>Candidatus Magnetaquiglobus</taxon>
    </lineage>
</organism>
<sequence>MELIFNELSLLPLAVSPENAREKIEQFLKTVRSACQKGVSRQLRTQEEIRNVTLAPEYTWRDWQRDTKVPREQRQYFLGLATRSPLLDGLDELRKKEPEFEFHHADQPAFGLGVAYLSHNLAVSLLSEERWDGQWVDLDVKQLGDDSEIHPFHTRIPHASRPDHIEFHDREVIQPRLRGDITSGTDLWNQASVLFPSLLFCTAVENQMHDLPREALGPILRGLFCLERYCQRWHQGGFNQSALGCASTSESEGTKGQFAAERTFVCPDGKTRLFLYHVKPGQPWRIHYEPSVGPGKMFIGYVGKHLPTVRHH</sequence>
<evidence type="ECO:0000313" key="2">
    <source>
        <dbReference type="Proteomes" id="UP001628193"/>
    </source>
</evidence>
<gene>
    <name evidence="1" type="ORF">SIID45300_03066</name>
</gene>
<dbReference type="EMBL" id="BAAFGK010000005">
    <property type="protein sequence ID" value="GAB0058711.1"/>
    <property type="molecule type" value="Genomic_DNA"/>
</dbReference>
<reference evidence="1 2" key="1">
    <citation type="submission" date="2024-05" db="EMBL/GenBank/DDBJ databases">
        <authorList>
            <consortium name="Candidatus Magnetaquicoccaceae bacterium FCR-1 genome sequencing consortium"/>
            <person name="Shimoshige H."/>
            <person name="Shimamura S."/>
            <person name="Taoka A."/>
            <person name="Kobayashi H."/>
            <person name="Maekawa T."/>
        </authorList>
    </citation>
    <scope>NUCLEOTIDE SEQUENCE [LARGE SCALE GENOMIC DNA]</scope>
    <source>
        <strain evidence="1 2">FCR-1</strain>
    </source>
</reference>
<proteinExistence type="predicted"/>
<name>A0ABQ0CCU0_9PROT</name>
<comment type="caution">
    <text evidence="1">The sequence shown here is derived from an EMBL/GenBank/DDBJ whole genome shotgun (WGS) entry which is preliminary data.</text>
</comment>